<name>A0A968GDU1_9SPIO</name>
<keyword evidence="9" id="KW-1185">Reference proteome</keyword>
<dbReference type="Proteomes" id="UP000778951">
    <property type="component" value="Unassembled WGS sequence"/>
</dbReference>
<evidence type="ECO:0000256" key="2">
    <source>
        <dbReference type="ARBA" id="ARBA00022670"/>
    </source>
</evidence>
<dbReference type="PROSITE" id="PS50106">
    <property type="entry name" value="PDZ"/>
    <property type="match status" value="1"/>
</dbReference>
<dbReference type="PANTHER" id="PTHR32060:SF30">
    <property type="entry name" value="CARBOXY-TERMINAL PROCESSING PROTEASE CTPA"/>
    <property type="match status" value="1"/>
</dbReference>
<keyword evidence="4 5" id="KW-0720">Serine protease</keyword>
<dbReference type="GO" id="GO:0030288">
    <property type="term" value="C:outer membrane-bounded periplasmic space"/>
    <property type="evidence" value="ECO:0007669"/>
    <property type="project" value="TreeGrafter"/>
</dbReference>
<dbReference type="Gene3D" id="2.30.42.10">
    <property type="match status" value="1"/>
</dbReference>
<dbReference type="InterPro" id="IPR029045">
    <property type="entry name" value="ClpP/crotonase-like_dom_sf"/>
</dbReference>
<dbReference type="GO" id="GO:0004175">
    <property type="term" value="F:endopeptidase activity"/>
    <property type="evidence" value="ECO:0007669"/>
    <property type="project" value="TreeGrafter"/>
</dbReference>
<evidence type="ECO:0000256" key="3">
    <source>
        <dbReference type="ARBA" id="ARBA00022801"/>
    </source>
</evidence>
<dbReference type="NCBIfam" id="TIGR00225">
    <property type="entry name" value="prc"/>
    <property type="match status" value="1"/>
</dbReference>
<keyword evidence="6" id="KW-0472">Membrane</keyword>
<dbReference type="GO" id="GO:0008236">
    <property type="term" value="F:serine-type peptidase activity"/>
    <property type="evidence" value="ECO:0007669"/>
    <property type="project" value="UniProtKB-KW"/>
</dbReference>
<dbReference type="SUPFAM" id="SSF52096">
    <property type="entry name" value="ClpP/crotonase"/>
    <property type="match status" value="1"/>
</dbReference>
<evidence type="ECO:0000256" key="4">
    <source>
        <dbReference type="ARBA" id="ARBA00022825"/>
    </source>
</evidence>
<dbReference type="CDD" id="cd06782">
    <property type="entry name" value="cpPDZ_CPP-like"/>
    <property type="match status" value="1"/>
</dbReference>
<evidence type="ECO:0000313" key="9">
    <source>
        <dbReference type="Proteomes" id="UP000778951"/>
    </source>
</evidence>
<dbReference type="SMART" id="SM00245">
    <property type="entry name" value="TSPc"/>
    <property type="match status" value="1"/>
</dbReference>
<evidence type="ECO:0000256" key="5">
    <source>
        <dbReference type="RuleBase" id="RU004404"/>
    </source>
</evidence>
<comment type="similarity">
    <text evidence="1 5">Belongs to the peptidase S41A family.</text>
</comment>
<comment type="caution">
    <text evidence="8">The sequence shown here is derived from an EMBL/GenBank/DDBJ whole genome shotgun (WGS) entry which is preliminary data.</text>
</comment>
<dbReference type="EMBL" id="JAATLM010000001">
    <property type="protein sequence ID" value="NIZ68771.1"/>
    <property type="molecule type" value="Genomic_DNA"/>
</dbReference>
<dbReference type="Pfam" id="PF22694">
    <property type="entry name" value="CtpB_N-like"/>
    <property type="match status" value="1"/>
</dbReference>
<dbReference type="Gene3D" id="3.90.226.10">
    <property type="entry name" value="2-enoyl-CoA Hydratase, Chain A, domain 1"/>
    <property type="match status" value="1"/>
</dbReference>
<accession>A0A968GDU1</accession>
<proteinExistence type="inferred from homology"/>
<dbReference type="Gene3D" id="3.30.750.44">
    <property type="match status" value="1"/>
</dbReference>
<evidence type="ECO:0000313" key="8">
    <source>
        <dbReference type="EMBL" id="NIZ68771.1"/>
    </source>
</evidence>
<dbReference type="SUPFAM" id="SSF50156">
    <property type="entry name" value="PDZ domain-like"/>
    <property type="match status" value="1"/>
</dbReference>
<keyword evidence="3 5" id="KW-0378">Hydrolase</keyword>
<dbReference type="InterPro" id="IPR036034">
    <property type="entry name" value="PDZ_sf"/>
</dbReference>
<organism evidence="8 9">
    <name type="scientific">Entomospira culicis</name>
    <dbReference type="NCBI Taxonomy" id="2719989"/>
    <lineage>
        <taxon>Bacteria</taxon>
        <taxon>Pseudomonadati</taxon>
        <taxon>Spirochaetota</taxon>
        <taxon>Spirochaetia</taxon>
        <taxon>Spirochaetales</taxon>
        <taxon>Spirochaetaceae</taxon>
        <taxon>Entomospira</taxon>
    </lineage>
</organism>
<dbReference type="SMART" id="SM00228">
    <property type="entry name" value="PDZ"/>
    <property type="match status" value="1"/>
</dbReference>
<dbReference type="InterPro" id="IPR004447">
    <property type="entry name" value="Peptidase_S41A"/>
</dbReference>
<evidence type="ECO:0000256" key="6">
    <source>
        <dbReference type="SAM" id="Phobius"/>
    </source>
</evidence>
<dbReference type="GO" id="GO:0007165">
    <property type="term" value="P:signal transduction"/>
    <property type="evidence" value="ECO:0007669"/>
    <property type="project" value="TreeGrafter"/>
</dbReference>
<dbReference type="InterPro" id="IPR001478">
    <property type="entry name" value="PDZ"/>
</dbReference>
<keyword evidence="2 5" id="KW-0645">Protease</keyword>
<keyword evidence="6" id="KW-1133">Transmembrane helix</keyword>
<dbReference type="Pfam" id="PF17820">
    <property type="entry name" value="PDZ_6"/>
    <property type="match status" value="1"/>
</dbReference>
<feature type="transmembrane region" description="Helical" evidence="6">
    <location>
        <begin position="17"/>
        <end position="37"/>
    </location>
</feature>
<dbReference type="PANTHER" id="PTHR32060">
    <property type="entry name" value="TAIL-SPECIFIC PROTEASE"/>
    <property type="match status" value="1"/>
</dbReference>
<reference evidence="8" key="1">
    <citation type="submission" date="2020-03" db="EMBL/GenBank/DDBJ databases">
        <title>Spirochaetal bacteria isolated from arthropods constitute a novel genus Entomospira genus novum within the order Spirochaetales.</title>
        <authorList>
            <person name="Grana-Miraglia L."/>
            <person name="Sikutova S."/>
            <person name="Fingerle V."/>
            <person name="Sing A."/>
            <person name="Castillo-Ramirez S."/>
            <person name="Margos G."/>
            <person name="Rudolf I."/>
        </authorList>
    </citation>
    <scope>NUCLEOTIDE SEQUENCE</scope>
    <source>
        <strain evidence="8">BR149</strain>
    </source>
</reference>
<evidence type="ECO:0000259" key="7">
    <source>
        <dbReference type="PROSITE" id="PS50106"/>
    </source>
</evidence>
<evidence type="ECO:0000256" key="1">
    <source>
        <dbReference type="ARBA" id="ARBA00009179"/>
    </source>
</evidence>
<protein>
    <submittedName>
        <fullName evidence="8">S41 family peptidase</fullName>
    </submittedName>
</protein>
<dbReference type="InterPro" id="IPR005151">
    <property type="entry name" value="Tail-specific_protease"/>
</dbReference>
<keyword evidence="6" id="KW-0812">Transmembrane</keyword>
<dbReference type="GO" id="GO:0006508">
    <property type="term" value="P:proteolysis"/>
    <property type="evidence" value="ECO:0007669"/>
    <property type="project" value="UniProtKB-KW"/>
</dbReference>
<sequence>MNPKKQESPLRFSNEQILFLSIIAVLLVVILLLGITITRNEFAFKPASTLEERRRERQVKKFETVYNYILATYVEEVDDYELLSAALLGMANYLNDPYADYALNEDAMHLQESVQGDYGGIGLELRYLHANSSVVVVSTIYDNGVAKRAGAMVGDHLLMINGQPITGKSLDEITYLLRGAVGSQLELSLLRDEQLLSLRMKREKVEVPTVFFDFIDEGLGYVKITQFTPKTAQALEHALLSLNRKGLRHLILDLRDNQGGELESAIHASDLFLSEGTIVETRSRAKAQTRLYKANSAISIASDVPIVILINQNTASAAEVMAGALQDLGRATIYGRGSYGKSSVQAVLVLDSQPSEYFTLTVAHYYTASGRNISVDGIIPDYRIPSPFPLTQGQVNAYNQLILEPSYQALLSSLDEEEFDLNVVRLAREWLLPVDFLLWDIRYKQALQELPQPLYHLTYDYALATVVKTLQSAP</sequence>
<dbReference type="Pfam" id="PF03572">
    <property type="entry name" value="Peptidase_S41"/>
    <property type="match status" value="1"/>
</dbReference>
<dbReference type="RefSeq" id="WP_167694889.1">
    <property type="nucleotide sequence ID" value="NZ_CP118181.1"/>
</dbReference>
<feature type="domain" description="PDZ" evidence="7">
    <location>
        <begin position="107"/>
        <end position="180"/>
    </location>
</feature>
<dbReference type="AlphaFoldDB" id="A0A968GDU1"/>
<dbReference type="CDD" id="cd07560">
    <property type="entry name" value="Peptidase_S41_CPP"/>
    <property type="match status" value="1"/>
</dbReference>
<gene>
    <name evidence="8" type="ORF">HCT48_00860</name>
</gene>
<dbReference type="InterPro" id="IPR055210">
    <property type="entry name" value="CtpA/B_N"/>
</dbReference>
<dbReference type="InterPro" id="IPR041489">
    <property type="entry name" value="PDZ_6"/>
</dbReference>